<dbReference type="GO" id="GO:0000225">
    <property type="term" value="F:N-acetylglucosaminylphosphatidylinositol deacetylase activity"/>
    <property type="evidence" value="ECO:0007669"/>
    <property type="project" value="UniProtKB-EC"/>
</dbReference>
<dbReference type="STRING" id="81985.R0F095"/>
<dbReference type="InterPro" id="IPR003737">
    <property type="entry name" value="GlcNAc_PI_deacetylase-related"/>
</dbReference>
<organism evidence="4 5">
    <name type="scientific">Capsella rubella</name>
    <dbReference type="NCBI Taxonomy" id="81985"/>
    <lineage>
        <taxon>Eukaryota</taxon>
        <taxon>Viridiplantae</taxon>
        <taxon>Streptophyta</taxon>
        <taxon>Embryophyta</taxon>
        <taxon>Tracheophyta</taxon>
        <taxon>Spermatophyta</taxon>
        <taxon>Magnoliopsida</taxon>
        <taxon>eudicotyledons</taxon>
        <taxon>Gunneridae</taxon>
        <taxon>Pentapetalae</taxon>
        <taxon>rosids</taxon>
        <taxon>malvids</taxon>
        <taxon>Brassicales</taxon>
        <taxon>Brassicaceae</taxon>
        <taxon>Camelineae</taxon>
        <taxon>Capsella</taxon>
    </lineage>
</organism>
<dbReference type="Proteomes" id="UP000029121">
    <property type="component" value="Unassembled WGS sequence"/>
</dbReference>
<dbReference type="Pfam" id="PF02585">
    <property type="entry name" value="PIG-L"/>
    <property type="match status" value="1"/>
</dbReference>
<feature type="signal peptide" evidence="3">
    <location>
        <begin position="1"/>
        <end position="19"/>
    </location>
</feature>
<dbReference type="InterPro" id="IPR024078">
    <property type="entry name" value="LmbE-like_dom_sf"/>
</dbReference>
<feature type="chain" id="PRO_5004340842" description="N-acetylglucosaminylphosphatidylinositol deacetylase" evidence="3">
    <location>
        <begin position="20"/>
        <end position="140"/>
    </location>
</feature>
<evidence type="ECO:0000256" key="2">
    <source>
        <dbReference type="ARBA" id="ARBA00012176"/>
    </source>
</evidence>
<dbReference type="eggNOG" id="KOG3332">
    <property type="taxonomic scope" value="Eukaryota"/>
</dbReference>
<dbReference type="UniPathway" id="UPA00196"/>
<evidence type="ECO:0000256" key="3">
    <source>
        <dbReference type="SAM" id="SignalP"/>
    </source>
</evidence>
<dbReference type="GO" id="GO:0006506">
    <property type="term" value="P:GPI anchor biosynthetic process"/>
    <property type="evidence" value="ECO:0007669"/>
    <property type="project" value="UniProtKB-UniPathway"/>
</dbReference>
<dbReference type="AlphaFoldDB" id="R0F095"/>
<reference evidence="5" key="1">
    <citation type="journal article" date="2013" name="Nat. Genet.">
        <title>The Capsella rubella genome and the genomic consequences of rapid mating system evolution.</title>
        <authorList>
            <person name="Slotte T."/>
            <person name="Hazzouri K.M."/>
            <person name="Agren J.A."/>
            <person name="Koenig D."/>
            <person name="Maumus F."/>
            <person name="Guo Y.L."/>
            <person name="Steige K."/>
            <person name="Platts A.E."/>
            <person name="Escobar J.S."/>
            <person name="Newman L.K."/>
            <person name="Wang W."/>
            <person name="Mandakova T."/>
            <person name="Vello E."/>
            <person name="Smith L.M."/>
            <person name="Henz S.R."/>
            <person name="Steffen J."/>
            <person name="Takuno S."/>
            <person name="Brandvain Y."/>
            <person name="Coop G."/>
            <person name="Andolfatto P."/>
            <person name="Hu T.T."/>
            <person name="Blanchette M."/>
            <person name="Clark R.M."/>
            <person name="Quesneville H."/>
            <person name="Nordborg M."/>
            <person name="Gaut B.S."/>
            <person name="Lysak M.A."/>
            <person name="Jenkins J."/>
            <person name="Grimwood J."/>
            <person name="Chapman J."/>
            <person name="Prochnik S."/>
            <person name="Shu S."/>
            <person name="Rokhsar D."/>
            <person name="Schmutz J."/>
            <person name="Weigel D."/>
            <person name="Wright S.I."/>
        </authorList>
    </citation>
    <scope>NUCLEOTIDE SEQUENCE [LARGE SCALE GENOMIC DNA]</scope>
    <source>
        <strain evidence="5">cv. Monte Gargano</strain>
    </source>
</reference>
<evidence type="ECO:0000313" key="5">
    <source>
        <dbReference type="Proteomes" id="UP000029121"/>
    </source>
</evidence>
<gene>
    <name evidence="4" type="ORF">CARUB_v10028325mg</name>
</gene>
<evidence type="ECO:0000313" key="4">
    <source>
        <dbReference type="EMBL" id="EOA14977.1"/>
    </source>
</evidence>
<dbReference type="EC" id="3.5.1.89" evidence="2"/>
<protein>
    <recommendedName>
        <fullName evidence="2">N-acetylglucosaminylphosphatidylinositol deacetylase</fullName>
        <ecNumber evidence="2">3.5.1.89</ecNumber>
    </recommendedName>
</protein>
<name>R0F095_9BRAS</name>
<evidence type="ECO:0000256" key="1">
    <source>
        <dbReference type="ARBA" id="ARBA00006066"/>
    </source>
</evidence>
<dbReference type="GO" id="GO:0016020">
    <property type="term" value="C:membrane"/>
    <property type="evidence" value="ECO:0007669"/>
    <property type="project" value="GOC"/>
</dbReference>
<dbReference type="PANTHER" id="PTHR12993">
    <property type="entry name" value="N-ACETYLGLUCOSAMINYL-PHOSPHATIDYLINOSITOL DE-N-ACETYLASE-RELATED"/>
    <property type="match status" value="1"/>
</dbReference>
<dbReference type="PANTHER" id="PTHR12993:SF11">
    <property type="entry name" value="N-ACETYLGLUCOSAMINYL-PHOSPHATIDYLINOSITOL DE-N-ACETYLASE"/>
    <property type="match status" value="1"/>
</dbReference>
<sequence>MAWLVVSLSLIVIWVASLCKIFFGGTSNSKAAIIGSNTPDKKNVMFVFAHPDDESMFFSPAINYLTSNAYNLHILCLSTGNADGMGNIRKDELHQACAVLKIPLQQLRVLDHPNLQDGFGKVWSVVCSAIYVCPRRGFVH</sequence>
<comment type="similarity">
    <text evidence="1">Belongs to the PIGL family.</text>
</comment>
<proteinExistence type="inferred from homology"/>
<dbReference type="GO" id="GO:0005783">
    <property type="term" value="C:endoplasmic reticulum"/>
    <property type="evidence" value="ECO:0007669"/>
    <property type="project" value="TreeGrafter"/>
</dbReference>
<dbReference type="EMBL" id="KB870812">
    <property type="protein sequence ID" value="EOA14977.1"/>
    <property type="molecule type" value="Genomic_DNA"/>
</dbReference>
<accession>R0F095</accession>
<keyword evidence="3" id="KW-0732">Signal</keyword>
<dbReference type="SUPFAM" id="SSF102588">
    <property type="entry name" value="LmbE-like"/>
    <property type="match status" value="1"/>
</dbReference>
<dbReference type="Gene3D" id="3.40.50.10320">
    <property type="entry name" value="LmbE-like"/>
    <property type="match status" value="1"/>
</dbReference>
<keyword evidence="5" id="KW-1185">Reference proteome</keyword>